<keyword evidence="3" id="KW-1185">Reference proteome</keyword>
<proteinExistence type="predicted"/>
<dbReference type="RefSeq" id="WP_181581601.1">
    <property type="nucleotide sequence ID" value="NZ_CP059399.1"/>
</dbReference>
<feature type="domain" description="DUF4365" evidence="1">
    <location>
        <begin position="12"/>
        <end position="147"/>
    </location>
</feature>
<gene>
    <name evidence="2" type="ORF">H0264_35660</name>
</gene>
<evidence type="ECO:0000313" key="2">
    <source>
        <dbReference type="EMBL" id="QLY30403.1"/>
    </source>
</evidence>
<accession>A0A7D6ZLR8</accession>
<dbReference type="Proteomes" id="UP000515512">
    <property type="component" value="Chromosome"/>
</dbReference>
<evidence type="ECO:0000313" key="3">
    <source>
        <dbReference type="Proteomes" id="UP000515512"/>
    </source>
</evidence>
<name>A0A7D6ZLR8_9NOCA</name>
<dbReference type="KEGG" id="nhu:H0264_35660"/>
<sequence>MKQRPPSARRGRQGVNIVEQAVLDELNWIFREQPADEDYGIDAQIEVVDDQAATGMLLGVQIKCGGSYFTEPSDAGWWFRPSSDDVSYWLNHSLPVLIVLVDPETRDCFWQLVRQDVLDRSSRGGWKLQVPKANRLDASADGVLREAAQGDPYLLRLRELQLARPWMDILNRGQRLVIDIEEWINKSSGRGEITLGIDNEDGRPPQEIATWGVMLGGLSYTEVVPKLFAWADVTLHEETYDEAEYEEYEIECVRYDEGDRIVLERYEDWRGRYQWDPLRPYTNVMNEVDKYRWELTLNDLGRGFLAFDRFAAQDVPLLTADPPDE</sequence>
<reference evidence="2 3" key="1">
    <citation type="submission" date="2020-07" db="EMBL/GenBank/DDBJ databases">
        <authorList>
            <person name="Zhuang K."/>
            <person name="Ran Y."/>
        </authorList>
    </citation>
    <scope>NUCLEOTIDE SEQUENCE [LARGE SCALE GENOMIC DNA]</scope>
    <source>
        <strain evidence="2 3">WCH-YHL-001</strain>
    </source>
</reference>
<evidence type="ECO:0000259" key="1">
    <source>
        <dbReference type="Pfam" id="PF14280"/>
    </source>
</evidence>
<protein>
    <submittedName>
        <fullName evidence="2">DUF4365 domain-containing protein</fullName>
    </submittedName>
</protein>
<dbReference type="InterPro" id="IPR025375">
    <property type="entry name" value="DUF4365"/>
</dbReference>
<dbReference type="EMBL" id="CP059399">
    <property type="protein sequence ID" value="QLY30403.1"/>
    <property type="molecule type" value="Genomic_DNA"/>
</dbReference>
<organism evidence="2 3">
    <name type="scientific">Nocardia huaxiensis</name>
    <dbReference type="NCBI Taxonomy" id="2755382"/>
    <lineage>
        <taxon>Bacteria</taxon>
        <taxon>Bacillati</taxon>
        <taxon>Actinomycetota</taxon>
        <taxon>Actinomycetes</taxon>
        <taxon>Mycobacteriales</taxon>
        <taxon>Nocardiaceae</taxon>
        <taxon>Nocardia</taxon>
    </lineage>
</organism>
<dbReference type="AlphaFoldDB" id="A0A7D6ZLR8"/>
<dbReference type="Pfam" id="PF14280">
    <property type="entry name" value="DUF4365"/>
    <property type="match status" value="1"/>
</dbReference>